<evidence type="ECO:0000256" key="1">
    <source>
        <dbReference type="ARBA" id="ARBA00001974"/>
    </source>
</evidence>
<dbReference type="RefSeq" id="WP_227181368.1">
    <property type="nucleotide sequence ID" value="NZ_JAJBZT010000007.1"/>
</dbReference>
<dbReference type="PRINTS" id="PR00368">
    <property type="entry name" value="FADPNR"/>
</dbReference>
<dbReference type="SUPFAM" id="SSF55424">
    <property type="entry name" value="FAD/NAD-linked reductases, dimerisation (C-terminal) domain"/>
    <property type="match status" value="1"/>
</dbReference>
<keyword evidence="8" id="KW-1185">Reference proteome</keyword>
<evidence type="ECO:0000259" key="6">
    <source>
        <dbReference type="Pfam" id="PF14759"/>
    </source>
</evidence>
<name>A0ABS8D8K8_9NEIS</name>
<feature type="domain" description="Reductase C-terminal" evidence="6">
    <location>
        <begin position="320"/>
        <end position="408"/>
    </location>
</feature>
<evidence type="ECO:0000313" key="8">
    <source>
        <dbReference type="Proteomes" id="UP001165395"/>
    </source>
</evidence>
<dbReference type="Gene3D" id="3.50.50.60">
    <property type="entry name" value="FAD/NAD(P)-binding domain"/>
    <property type="match status" value="2"/>
</dbReference>
<reference evidence="7" key="1">
    <citation type="submission" date="2021-10" db="EMBL/GenBank/DDBJ databases">
        <title>The complete genome sequence of Leeia sp. TBRC 13508.</title>
        <authorList>
            <person name="Charoenyingcharoen P."/>
            <person name="Yukphan P."/>
        </authorList>
    </citation>
    <scope>NUCLEOTIDE SEQUENCE</scope>
    <source>
        <strain evidence="7">TBRC 13508</strain>
    </source>
</reference>
<evidence type="ECO:0000259" key="5">
    <source>
        <dbReference type="Pfam" id="PF07992"/>
    </source>
</evidence>
<gene>
    <name evidence="7" type="ORF">LIN78_13505</name>
</gene>
<keyword evidence="4" id="KW-0560">Oxidoreductase</keyword>
<dbReference type="PANTHER" id="PTHR43557">
    <property type="entry name" value="APOPTOSIS-INDUCING FACTOR 1"/>
    <property type="match status" value="1"/>
</dbReference>
<evidence type="ECO:0000313" key="7">
    <source>
        <dbReference type="EMBL" id="MCB6184559.1"/>
    </source>
</evidence>
<evidence type="ECO:0000256" key="3">
    <source>
        <dbReference type="ARBA" id="ARBA00022827"/>
    </source>
</evidence>
<proteinExistence type="predicted"/>
<dbReference type="Pfam" id="PF14759">
    <property type="entry name" value="Reductase_C"/>
    <property type="match status" value="1"/>
</dbReference>
<dbReference type="InterPro" id="IPR028202">
    <property type="entry name" value="Reductase_C"/>
</dbReference>
<comment type="cofactor">
    <cofactor evidence="1">
        <name>FAD</name>
        <dbReference type="ChEBI" id="CHEBI:57692"/>
    </cofactor>
</comment>
<evidence type="ECO:0000256" key="2">
    <source>
        <dbReference type="ARBA" id="ARBA00022630"/>
    </source>
</evidence>
<dbReference type="Proteomes" id="UP001165395">
    <property type="component" value="Unassembled WGS sequence"/>
</dbReference>
<dbReference type="EMBL" id="JAJBZT010000007">
    <property type="protein sequence ID" value="MCB6184559.1"/>
    <property type="molecule type" value="Genomic_DNA"/>
</dbReference>
<organism evidence="7 8">
    <name type="scientific">Leeia speluncae</name>
    <dbReference type="NCBI Taxonomy" id="2884804"/>
    <lineage>
        <taxon>Bacteria</taxon>
        <taxon>Pseudomonadati</taxon>
        <taxon>Pseudomonadota</taxon>
        <taxon>Betaproteobacteria</taxon>
        <taxon>Neisseriales</taxon>
        <taxon>Leeiaceae</taxon>
        <taxon>Leeia</taxon>
    </lineage>
</organism>
<dbReference type="PANTHER" id="PTHR43557:SF2">
    <property type="entry name" value="RIESKE DOMAIN-CONTAINING PROTEIN-RELATED"/>
    <property type="match status" value="1"/>
</dbReference>
<keyword evidence="3" id="KW-0274">FAD</keyword>
<dbReference type="Pfam" id="PF07992">
    <property type="entry name" value="Pyr_redox_2"/>
    <property type="match status" value="1"/>
</dbReference>
<feature type="domain" description="FAD/NAD(P)-binding" evidence="5">
    <location>
        <begin position="7"/>
        <end position="301"/>
    </location>
</feature>
<evidence type="ECO:0000256" key="4">
    <source>
        <dbReference type="ARBA" id="ARBA00023002"/>
    </source>
</evidence>
<dbReference type="InterPro" id="IPR016156">
    <property type="entry name" value="FAD/NAD-linked_Rdtase_dimer_sf"/>
</dbReference>
<dbReference type="InterPro" id="IPR050446">
    <property type="entry name" value="FAD-oxidoreductase/Apoptosis"/>
</dbReference>
<dbReference type="InterPro" id="IPR036188">
    <property type="entry name" value="FAD/NAD-bd_sf"/>
</dbReference>
<dbReference type="InterPro" id="IPR023753">
    <property type="entry name" value="FAD/NAD-binding_dom"/>
</dbReference>
<sequence>MYTQAPIVIIGAGQAGGRLALHLREEGYRGTICLIGDEPHLPYERPPLSKQVLLGESTPTQLSMTTVVQLAEYSIDWRVSTPVTKVDPSNHLLTLENGESLSYQALVFATGGVPRKLSLPGCEAVPILYLRNQADAAALKTALHPSKRVGIIGGGFIGLEIASSAKQLGCDVVVFEAANQLASRVLPAEISNRLFELHQQNDVTIKLQAGIEQLSHHEDKTSVLLKTGERFVFDVLVAGIGIIPNQTLAEAAGLKVGNGILVDAYLQTSHPDIYAIGDVAAIPMNGGHQRIETWRNAEHQARYLAKHLVSPQSEFEDLMWFWSDQFDEGLQVVGETSPTLKATVRQQNEVATFVIYQDEVGCIRGAAGMGKDGCIAKDIKLIERLIAMKKVVSMETLADPSTNLKSLLKGN</sequence>
<comment type="caution">
    <text evidence="7">The sequence shown here is derived from an EMBL/GenBank/DDBJ whole genome shotgun (WGS) entry which is preliminary data.</text>
</comment>
<dbReference type="PRINTS" id="PR00411">
    <property type="entry name" value="PNDRDTASEI"/>
</dbReference>
<keyword evidence="2" id="KW-0285">Flavoprotein</keyword>
<accession>A0ABS8D8K8</accession>
<dbReference type="Gene3D" id="3.30.390.30">
    <property type="match status" value="1"/>
</dbReference>
<dbReference type="SUPFAM" id="SSF51905">
    <property type="entry name" value="FAD/NAD(P)-binding domain"/>
    <property type="match status" value="2"/>
</dbReference>
<protein>
    <submittedName>
        <fullName evidence="7">FAD-dependent oxidoreductase</fullName>
    </submittedName>
</protein>